<comment type="caution">
    <text evidence="1">The sequence shown here is derived from an EMBL/GenBank/DDBJ whole genome shotgun (WGS) entry which is preliminary data.</text>
</comment>
<proteinExistence type="predicted"/>
<dbReference type="Pfam" id="PF02620">
    <property type="entry name" value="YceD"/>
    <property type="match status" value="1"/>
</dbReference>
<dbReference type="Proteomes" id="UP000191448">
    <property type="component" value="Unassembled WGS sequence"/>
</dbReference>
<organism evidence="1 2">
    <name type="scientific">Clostridium thermobutyricum DSM 4928</name>
    <dbReference type="NCBI Taxonomy" id="1121339"/>
    <lineage>
        <taxon>Bacteria</taxon>
        <taxon>Bacillati</taxon>
        <taxon>Bacillota</taxon>
        <taxon>Clostridia</taxon>
        <taxon>Eubacteriales</taxon>
        <taxon>Clostridiaceae</taxon>
        <taxon>Clostridium</taxon>
    </lineage>
</organism>
<dbReference type="OrthoDB" id="9790372at2"/>
<dbReference type="AlphaFoldDB" id="A0A1V4SZH8"/>
<protein>
    <recommendedName>
        <fullName evidence="3">Large ribosomal RNA subunit accumulation protein YceD</fullName>
    </recommendedName>
</protein>
<dbReference type="InterPro" id="IPR003772">
    <property type="entry name" value="YceD"/>
</dbReference>
<dbReference type="PANTHER" id="PTHR34374:SF1">
    <property type="entry name" value="LARGE RIBOSOMAL RNA SUBUNIT ACCUMULATION PROTEIN YCED HOMOLOG 1, CHLOROPLASTIC"/>
    <property type="match status" value="1"/>
</dbReference>
<dbReference type="RefSeq" id="WP_080021491.1">
    <property type="nucleotide sequence ID" value="NZ_LTAY01000006.1"/>
</dbReference>
<evidence type="ECO:0008006" key="3">
    <source>
        <dbReference type="Google" id="ProtNLM"/>
    </source>
</evidence>
<evidence type="ECO:0000313" key="2">
    <source>
        <dbReference type="Proteomes" id="UP000191448"/>
    </source>
</evidence>
<name>A0A1V4SZH8_9CLOT</name>
<dbReference type="EMBL" id="LTAY01000006">
    <property type="protein sequence ID" value="OPX51261.1"/>
    <property type="molecule type" value="Genomic_DNA"/>
</dbReference>
<reference evidence="1 2" key="1">
    <citation type="submission" date="2016-02" db="EMBL/GenBank/DDBJ databases">
        <title>Genome sequence of Clostridium thermobutyricum DSM 4928.</title>
        <authorList>
            <person name="Poehlein A."/>
            <person name="Daniel R."/>
        </authorList>
    </citation>
    <scope>NUCLEOTIDE SEQUENCE [LARGE SCALE GENOMIC DNA]</scope>
    <source>
        <strain evidence="1 2">DSM 4928</strain>
    </source>
</reference>
<evidence type="ECO:0000313" key="1">
    <source>
        <dbReference type="EMBL" id="OPX51261.1"/>
    </source>
</evidence>
<dbReference type="PANTHER" id="PTHR34374">
    <property type="entry name" value="LARGE RIBOSOMAL RNA SUBUNIT ACCUMULATION PROTEIN YCED HOMOLOG 1, CHLOROPLASTIC"/>
    <property type="match status" value="1"/>
</dbReference>
<accession>A0A1V4SZH8</accession>
<gene>
    <name evidence="1" type="ORF">CLTHE_00490</name>
</gene>
<sequence length="169" mass="19044">MKVLFSDLISKRERSKDLEYSFDMDKFTFSGEEIVPTEKVLVNGKIISNNTELLLDLNIKTVLKLVCSRCLETFIYPIDIDIEERFTNDDAIEDDDVTFVKGDTLDITEIVESVIISTLPIKRICSSNCKGLCQTCGENLNKSSCNCNDEGNIDVRFAGLKALLENKEV</sequence>